<protein>
    <submittedName>
        <fullName evidence="3">Uncharacterized protein</fullName>
    </submittedName>
</protein>
<dbReference type="EMBL" id="JAFCMP010000301">
    <property type="protein sequence ID" value="KAG5181684.1"/>
    <property type="molecule type" value="Genomic_DNA"/>
</dbReference>
<evidence type="ECO:0000313" key="4">
    <source>
        <dbReference type="Proteomes" id="UP000664859"/>
    </source>
</evidence>
<dbReference type="AlphaFoldDB" id="A0A835Z289"/>
<keyword evidence="4" id="KW-1185">Reference proteome</keyword>
<comment type="caution">
    <text evidence="3">The sequence shown here is derived from an EMBL/GenBank/DDBJ whole genome shotgun (WGS) entry which is preliminary data.</text>
</comment>
<evidence type="ECO:0000256" key="1">
    <source>
        <dbReference type="SAM" id="MobiDB-lite"/>
    </source>
</evidence>
<dbReference type="OrthoDB" id="189357at2759"/>
<name>A0A835Z289_9STRA</name>
<proteinExistence type="predicted"/>
<feature type="chain" id="PRO_5032695845" evidence="2">
    <location>
        <begin position="25"/>
        <end position="469"/>
    </location>
</feature>
<reference evidence="3" key="1">
    <citation type="submission" date="2021-02" db="EMBL/GenBank/DDBJ databases">
        <title>First Annotated Genome of the Yellow-green Alga Tribonema minus.</title>
        <authorList>
            <person name="Mahan K.M."/>
        </authorList>
    </citation>
    <scope>NUCLEOTIDE SEQUENCE</scope>
    <source>
        <strain evidence="3">UTEX B ZZ1240</strain>
    </source>
</reference>
<gene>
    <name evidence="3" type="ORF">JKP88DRAFT_263505</name>
</gene>
<dbReference type="Proteomes" id="UP000664859">
    <property type="component" value="Unassembled WGS sequence"/>
</dbReference>
<sequence>MSNYRRRRRRACLAALLAMPQYLSIPVCTSKAQPRQMHSDYHYVQSRESVSERRCATAMANAKDDTAAALHTLDHSKHVEVSMTLRTKQQARAALIWAPGSSFHVSRHTLQVEYVVSAAANAFNQTVADVAVTPASSGRRSNSRKRQRAELLKRRDTQRINEAAPAAVAPSNFKFELARHTQDEARKLLSGKHLVMIGDSITRYQYLSLVNFLEHGQLVSPPPSSVWIHAFDDFYDFYNASSPYGVSRIRYYFNPATNVRVTLLLWFGGEGIRLHTAMQREALSARTLQELAAAQSRHCAPGHCNHDTTASPAVATDIFTLANDGTLSALRPHYLVLNCGLWKHCGSSAQFVTVAAAARRAVQGAGSSPRNVIWKTTTTNVRAKRRGHALSEDVLARAFIDASGRIMPAGAVSQAYVDLVGSELQLEEGGGGEGGGVVAAEQLFQSDGVHFQDVVYGELNVVLLNMLAA</sequence>
<feature type="region of interest" description="Disordered" evidence="1">
    <location>
        <begin position="133"/>
        <end position="152"/>
    </location>
</feature>
<organism evidence="3 4">
    <name type="scientific">Tribonema minus</name>
    <dbReference type="NCBI Taxonomy" id="303371"/>
    <lineage>
        <taxon>Eukaryota</taxon>
        <taxon>Sar</taxon>
        <taxon>Stramenopiles</taxon>
        <taxon>Ochrophyta</taxon>
        <taxon>PX clade</taxon>
        <taxon>Xanthophyceae</taxon>
        <taxon>Tribonematales</taxon>
        <taxon>Tribonemataceae</taxon>
        <taxon>Tribonema</taxon>
    </lineage>
</organism>
<keyword evidence="2" id="KW-0732">Signal</keyword>
<accession>A0A835Z289</accession>
<feature type="signal peptide" evidence="2">
    <location>
        <begin position="1"/>
        <end position="24"/>
    </location>
</feature>
<evidence type="ECO:0000256" key="2">
    <source>
        <dbReference type="SAM" id="SignalP"/>
    </source>
</evidence>
<evidence type="ECO:0000313" key="3">
    <source>
        <dbReference type="EMBL" id="KAG5181684.1"/>
    </source>
</evidence>